<gene>
    <name evidence="2" type="ORF">V8G54_036585</name>
</gene>
<protein>
    <submittedName>
        <fullName evidence="2">Uncharacterized protein</fullName>
    </submittedName>
</protein>
<feature type="transmembrane region" description="Helical" evidence="1">
    <location>
        <begin position="48"/>
        <end position="66"/>
    </location>
</feature>
<dbReference type="AlphaFoldDB" id="A0AAQ3MHK5"/>
<organism evidence="2 3">
    <name type="scientific">Vigna mungo</name>
    <name type="common">Black gram</name>
    <name type="synonym">Phaseolus mungo</name>
    <dbReference type="NCBI Taxonomy" id="3915"/>
    <lineage>
        <taxon>Eukaryota</taxon>
        <taxon>Viridiplantae</taxon>
        <taxon>Streptophyta</taxon>
        <taxon>Embryophyta</taxon>
        <taxon>Tracheophyta</taxon>
        <taxon>Spermatophyta</taxon>
        <taxon>Magnoliopsida</taxon>
        <taxon>eudicotyledons</taxon>
        <taxon>Gunneridae</taxon>
        <taxon>Pentapetalae</taxon>
        <taxon>rosids</taxon>
        <taxon>fabids</taxon>
        <taxon>Fabales</taxon>
        <taxon>Fabaceae</taxon>
        <taxon>Papilionoideae</taxon>
        <taxon>50 kb inversion clade</taxon>
        <taxon>NPAAA clade</taxon>
        <taxon>indigoferoid/millettioid clade</taxon>
        <taxon>Phaseoleae</taxon>
        <taxon>Vigna</taxon>
    </lineage>
</organism>
<dbReference type="Proteomes" id="UP001374535">
    <property type="component" value="Chromosome 11"/>
</dbReference>
<evidence type="ECO:0000313" key="2">
    <source>
        <dbReference type="EMBL" id="WVY91071.1"/>
    </source>
</evidence>
<sequence length="112" mass="12856">MNRRKLCIRFLGLLEGASVAKVEEIVDAVGVDSNGTVLRRRRRFGIRLFAVICHLPLLLCSAPFFLRNFANAVCAFSLFAIFPRNYFSLFLFLLLKFSSFLITTTKSLFYKH</sequence>
<evidence type="ECO:0000256" key="1">
    <source>
        <dbReference type="SAM" id="Phobius"/>
    </source>
</evidence>
<feature type="transmembrane region" description="Helical" evidence="1">
    <location>
        <begin position="86"/>
        <end position="109"/>
    </location>
</feature>
<reference evidence="2 3" key="1">
    <citation type="journal article" date="2023" name="Life. Sci Alliance">
        <title>Evolutionary insights into 3D genome organization and epigenetic landscape of Vigna mungo.</title>
        <authorList>
            <person name="Junaid A."/>
            <person name="Singh B."/>
            <person name="Bhatia S."/>
        </authorList>
    </citation>
    <scope>NUCLEOTIDE SEQUENCE [LARGE SCALE GENOMIC DNA]</scope>
    <source>
        <strain evidence="2">Urdbean</strain>
    </source>
</reference>
<keyword evidence="1" id="KW-0812">Transmembrane</keyword>
<accession>A0AAQ3MHK5</accession>
<name>A0AAQ3MHK5_VIGMU</name>
<keyword evidence="1" id="KW-0472">Membrane</keyword>
<keyword evidence="1" id="KW-1133">Transmembrane helix</keyword>
<proteinExistence type="predicted"/>
<dbReference type="EMBL" id="CP144690">
    <property type="protein sequence ID" value="WVY91071.1"/>
    <property type="molecule type" value="Genomic_DNA"/>
</dbReference>
<keyword evidence="3" id="KW-1185">Reference proteome</keyword>
<evidence type="ECO:0000313" key="3">
    <source>
        <dbReference type="Proteomes" id="UP001374535"/>
    </source>
</evidence>